<feature type="repeat" description="TPR" evidence="1">
    <location>
        <begin position="469"/>
        <end position="502"/>
    </location>
</feature>
<dbReference type="SMART" id="SM00028">
    <property type="entry name" value="TPR"/>
    <property type="match status" value="9"/>
</dbReference>
<feature type="region of interest" description="Disordered" evidence="2">
    <location>
        <begin position="904"/>
        <end position="923"/>
    </location>
</feature>
<dbReference type="STRING" id="406100.SAMN04488052_105140"/>
<keyword evidence="3" id="KW-0449">Lipoprotein</keyword>
<dbReference type="GO" id="GO:0042802">
    <property type="term" value="F:identical protein binding"/>
    <property type="evidence" value="ECO:0007669"/>
    <property type="project" value="InterPro"/>
</dbReference>
<organism evidence="3 4">
    <name type="scientific">Aquisalimonas asiatica</name>
    <dbReference type="NCBI Taxonomy" id="406100"/>
    <lineage>
        <taxon>Bacteria</taxon>
        <taxon>Pseudomonadati</taxon>
        <taxon>Pseudomonadota</taxon>
        <taxon>Gammaproteobacteria</taxon>
        <taxon>Chromatiales</taxon>
        <taxon>Ectothiorhodospiraceae</taxon>
        <taxon>Aquisalimonas</taxon>
    </lineage>
</organism>
<name>A0A1H8U4I2_9GAMM</name>
<dbReference type="PANTHER" id="PTHR12558:SF13">
    <property type="entry name" value="CELL DIVISION CYCLE PROTEIN 27 HOMOLOG"/>
    <property type="match status" value="1"/>
</dbReference>
<dbReference type="RefSeq" id="WP_091644441.1">
    <property type="nucleotide sequence ID" value="NZ_FOEG01000005.1"/>
</dbReference>
<dbReference type="EMBL" id="FOEG01000005">
    <property type="protein sequence ID" value="SEO97558.1"/>
    <property type="molecule type" value="Genomic_DNA"/>
</dbReference>
<dbReference type="PROSITE" id="PS51257">
    <property type="entry name" value="PROKAR_LIPOPROTEIN"/>
    <property type="match status" value="1"/>
</dbReference>
<dbReference type="InterPro" id="IPR011717">
    <property type="entry name" value="TPR-4"/>
</dbReference>
<dbReference type="InterPro" id="IPR019734">
    <property type="entry name" value="TPR_rpt"/>
</dbReference>
<sequence length="923" mass="101099">MKTRRSVLTLQQTGVARRWKLAVGLSGALALAGCDAWFGASVDDHLRSGVDYYQAGDLNSAAIQFRNVLQEEPEHARARYYLGVTQLQLGELDRARRDLERARDLGYSERNVVPALQQVYAAMGEHRRVLDMEAVEGLDQTDIAHWHYLRGRAAMGENGREQAEAEFRLALRADPGLADARYGQVLLAEAGGDQQATQYWIQRTLAADDNHTGALRSQAILHLRQGRRGDAQDAFDRVIASGGNVQVTDFMRRGLLRLQDGDLDGAAEDASALRSMASEAPWGPYLEGLVQLRRGERRSAQTSMEQAISRTDGFAAPRLFLAAIHGEAGRLDQSEYQLDRYNTINGMDAASSLMRIAIAHGRGNEERAGQLIDRHLEEHPGDQRALAMRRALANGVQAGDGSFVRTALSGLQDDGGGEDIVPERDTGDGDHPRPSREEYDAVVSAINASNYGEALEKVEALAEAYPEDPEVFNLKGGVHIARGEGDAALDAFREVLQRDPENISAIRNIGQLFSQAGREDVTLAFYRQAHENSPGSLEILLELAGLEARRGNDARVEHLVNKAIEDHPEAVRPRMLKARHALFSDDPETALATLEPIEDAHGENPDFQRLRGEALLAAGRPDEAADTFERVRAMNGGGDGILVLHARALVQSERYDDAEQVTRQAIEDAPDAEEPRVLLMRLLSERGDHGAAEEAYQQMIDARGEDRAALREGARVARGAGDLDVAVARVERAHALEPDDSTARDLARAYRANGDGDAARDHLESWVADEGRANVSGATLHLLAQLRAEVDESGATELYEDLIAINPDDVVALNNLAWTLRESEPQRALRLAERAHELAPDAANVRHTLAMALVENGKVSDAITHLESLEGESEGDAPALTLDLAELYVRNDRADDARPLLQRLSETEFDGQERAREALESLP</sequence>
<reference evidence="3 4" key="1">
    <citation type="submission" date="2016-10" db="EMBL/GenBank/DDBJ databases">
        <authorList>
            <person name="de Groot N.N."/>
        </authorList>
    </citation>
    <scope>NUCLEOTIDE SEQUENCE [LARGE SCALE GENOMIC DNA]</scope>
    <source>
        <strain evidence="3 4">CGMCC 1.6291</strain>
    </source>
</reference>
<dbReference type="InterPro" id="IPR011990">
    <property type="entry name" value="TPR-like_helical_dom_sf"/>
</dbReference>
<evidence type="ECO:0000313" key="3">
    <source>
        <dbReference type="EMBL" id="SEO97558.1"/>
    </source>
</evidence>
<dbReference type="PROSITE" id="PS50005">
    <property type="entry name" value="TPR"/>
    <property type="match status" value="1"/>
</dbReference>
<dbReference type="Gene3D" id="1.25.40.10">
    <property type="entry name" value="Tetratricopeptide repeat domain"/>
    <property type="match status" value="5"/>
</dbReference>
<dbReference type="AlphaFoldDB" id="A0A1H8U4I2"/>
<keyword evidence="4" id="KW-1185">Reference proteome</keyword>
<dbReference type="Proteomes" id="UP000199657">
    <property type="component" value="Unassembled WGS sequence"/>
</dbReference>
<dbReference type="SUPFAM" id="SSF48452">
    <property type="entry name" value="TPR-like"/>
    <property type="match status" value="3"/>
</dbReference>
<dbReference type="OrthoDB" id="5959200at2"/>
<keyword evidence="1" id="KW-0802">TPR repeat</keyword>
<feature type="compositionally biased region" description="Basic and acidic residues" evidence="2">
    <location>
        <begin position="421"/>
        <end position="437"/>
    </location>
</feature>
<evidence type="ECO:0000256" key="1">
    <source>
        <dbReference type="PROSITE-ProRule" id="PRU00339"/>
    </source>
</evidence>
<dbReference type="Pfam" id="PF07721">
    <property type="entry name" value="TPR_4"/>
    <property type="match status" value="2"/>
</dbReference>
<gene>
    <name evidence="3" type="ORF">SAMN04488052_105140</name>
</gene>
<protein>
    <submittedName>
        <fullName evidence="3">Putative PEP-CTERM system TPR-repeat lipoprotein</fullName>
    </submittedName>
</protein>
<dbReference type="Pfam" id="PF13432">
    <property type="entry name" value="TPR_16"/>
    <property type="match status" value="3"/>
</dbReference>
<proteinExistence type="predicted"/>
<feature type="compositionally biased region" description="Basic and acidic residues" evidence="2">
    <location>
        <begin position="911"/>
        <end position="923"/>
    </location>
</feature>
<evidence type="ECO:0000313" key="4">
    <source>
        <dbReference type="Proteomes" id="UP000199657"/>
    </source>
</evidence>
<feature type="region of interest" description="Disordered" evidence="2">
    <location>
        <begin position="408"/>
        <end position="437"/>
    </location>
</feature>
<accession>A0A1H8U4I2</accession>
<evidence type="ECO:0000256" key="2">
    <source>
        <dbReference type="SAM" id="MobiDB-lite"/>
    </source>
</evidence>
<dbReference type="Pfam" id="PF14559">
    <property type="entry name" value="TPR_19"/>
    <property type="match status" value="2"/>
</dbReference>
<dbReference type="PANTHER" id="PTHR12558">
    <property type="entry name" value="CELL DIVISION CYCLE 16,23,27"/>
    <property type="match status" value="1"/>
</dbReference>